<dbReference type="PANTHER" id="PTHR30203">
    <property type="entry name" value="OUTER MEMBRANE CATION EFFLUX PROTEIN"/>
    <property type="match status" value="1"/>
</dbReference>
<name>A0A147GP40_9BURK</name>
<protein>
    <submittedName>
        <fullName evidence="4">RND transporter</fullName>
    </submittedName>
</protein>
<dbReference type="PROSITE" id="PS51257">
    <property type="entry name" value="PROKAR_LIPOPROTEIN"/>
    <property type="match status" value="1"/>
</dbReference>
<dbReference type="NCBIfam" id="TIGR01845">
    <property type="entry name" value="outer_NodT"/>
    <property type="match status" value="1"/>
</dbReference>
<evidence type="ECO:0000256" key="1">
    <source>
        <dbReference type="ARBA" id="ARBA00007613"/>
    </source>
</evidence>
<evidence type="ECO:0000313" key="4">
    <source>
        <dbReference type="EMBL" id="KTT15672.1"/>
    </source>
</evidence>
<dbReference type="SUPFAM" id="SSF56954">
    <property type="entry name" value="Outer membrane efflux proteins (OEP)"/>
    <property type="match status" value="1"/>
</dbReference>
<dbReference type="RefSeq" id="WP_058643729.1">
    <property type="nucleotide sequence ID" value="NZ_LDSL01000138.1"/>
</dbReference>
<feature type="compositionally biased region" description="Low complexity" evidence="3">
    <location>
        <begin position="494"/>
        <end position="526"/>
    </location>
</feature>
<keyword evidence="2" id="KW-0732">Signal</keyword>
<reference evidence="4 5" key="1">
    <citation type="journal article" date="2016" name="Front. Microbiol.">
        <title>Genomic Resource of Rice Seed Associated Bacteria.</title>
        <authorList>
            <person name="Midha S."/>
            <person name="Bansal K."/>
            <person name="Sharma S."/>
            <person name="Kumar N."/>
            <person name="Patil P.P."/>
            <person name="Chaudhry V."/>
            <person name="Patil P.B."/>
        </authorList>
    </citation>
    <scope>NUCLEOTIDE SEQUENCE [LARGE SCALE GENOMIC DNA]</scope>
    <source>
        <strain evidence="4 5">NS331</strain>
    </source>
</reference>
<keyword evidence="5" id="KW-1185">Reference proteome</keyword>
<keyword evidence="2" id="KW-0449">Lipoprotein</keyword>
<dbReference type="EMBL" id="LDSL01000138">
    <property type="protein sequence ID" value="KTT15672.1"/>
    <property type="molecule type" value="Genomic_DNA"/>
</dbReference>
<dbReference type="AlphaFoldDB" id="A0A147GP40"/>
<accession>A0A147GP40</accession>
<organism evidence="4 5">
    <name type="scientific">Pseudacidovorax intermedius</name>
    <dbReference type="NCBI Taxonomy" id="433924"/>
    <lineage>
        <taxon>Bacteria</taxon>
        <taxon>Pseudomonadati</taxon>
        <taxon>Pseudomonadota</taxon>
        <taxon>Betaproteobacteria</taxon>
        <taxon>Burkholderiales</taxon>
        <taxon>Comamonadaceae</taxon>
        <taxon>Pseudacidovorax</taxon>
    </lineage>
</organism>
<comment type="subcellular location">
    <subcellularLocation>
        <location evidence="2">Cell membrane</location>
        <topology evidence="2">Lipid-anchor</topology>
    </subcellularLocation>
</comment>
<comment type="similarity">
    <text evidence="1 2">Belongs to the outer membrane factor (OMF) (TC 1.B.17) family.</text>
</comment>
<dbReference type="Pfam" id="PF02321">
    <property type="entry name" value="OEP"/>
    <property type="match status" value="2"/>
</dbReference>
<keyword evidence="2" id="KW-0812">Transmembrane</keyword>
<feature type="chain" id="PRO_5007358140" evidence="2">
    <location>
        <begin position="27"/>
        <end position="534"/>
    </location>
</feature>
<dbReference type="OrthoDB" id="9770517at2"/>
<dbReference type="Proteomes" id="UP000072741">
    <property type="component" value="Unassembled WGS sequence"/>
</dbReference>
<evidence type="ECO:0000313" key="5">
    <source>
        <dbReference type="Proteomes" id="UP000072741"/>
    </source>
</evidence>
<sequence>MRPTLRVPSPVPTRLLAALPLVLALAACGVTRPPAAVQTPVPARWTSPVPADALPHHGSAADLAQWWRAGGDPLLAELIEAAQAASPNVASAAARVTEARGARTQAGAALAPRLDGNLSATRSASPLSGAAPTTGTTTTTSGTSVPPATILQATLQPSWEIDLFGGLRASRDAADARLAAGEARWHDARIAVAAETANAYFAERACARQLTVAEADTRSRAETARLTGLSADAGFTAPADAALARASAADASARLTQQGAQCRILRHGLVALTGLPAEELALRLDAQSTTPALPAPPMVEAVPAQALAQRPDVFAAERAVAAASGEAGAAQAQRYPRLTLSGNVGRLQLRTQGFRASLDTWSVGPVALAVPLFDGGVSAANAESARARYDEAVVQYRASVRQAVREVEEALTNLDSTRQRAADADTAVRGYQANFDAAQSRYQTGLASLFELEDARRTLFAAQTARVALQRESSEAWVALYRAVGGGWQRPGVDAASASASTADASRTGPAAPTATASATTAPAASVDRTAPRP</sequence>
<dbReference type="InterPro" id="IPR003423">
    <property type="entry name" value="OMP_efflux"/>
</dbReference>
<dbReference type="GO" id="GO:0015562">
    <property type="term" value="F:efflux transmembrane transporter activity"/>
    <property type="evidence" value="ECO:0007669"/>
    <property type="project" value="InterPro"/>
</dbReference>
<proteinExistence type="inferred from homology"/>
<gene>
    <name evidence="4" type="ORF">NS331_20120</name>
</gene>
<evidence type="ECO:0000256" key="2">
    <source>
        <dbReference type="RuleBase" id="RU362097"/>
    </source>
</evidence>
<evidence type="ECO:0000256" key="3">
    <source>
        <dbReference type="SAM" id="MobiDB-lite"/>
    </source>
</evidence>
<keyword evidence="2" id="KW-1134">Transmembrane beta strand</keyword>
<dbReference type="PANTHER" id="PTHR30203:SF29">
    <property type="entry name" value="PROTEIN CYAE"/>
    <property type="match status" value="1"/>
</dbReference>
<keyword evidence="2" id="KW-0472">Membrane</keyword>
<feature type="compositionally biased region" description="Low complexity" evidence="3">
    <location>
        <begin position="128"/>
        <end position="146"/>
    </location>
</feature>
<feature type="region of interest" description="Disordered" evidence="3">
    <location>
        <begin position="121"/>
        <end position="146"/>
    </location>
</feature>
<dbReference type="PATRIC" id="fig|433924.3.peg.1043"/>
<feature type="signal peptide" evidence="2">
    <location>
        <begin position="1"/>
        <end position="26"/>
    </location>
</feature>
<keyword evidence="2" id="KW-0564">Palmitate</keyword>
<dbReference type="InterPro" id="IPR010131">
    <property type="entry name" value="MdtP/NodT-like"/>
</dbReference>
<dbReference type="Gene3D" id="2.20.200.10">
    <property type="entry name" value="Outer membrane efflux proteins (OEP)"/>
    <property type="match status" value="1"/>
</dbReference>
<feature type="region of interest" description="Disordered" evidence="3">
    <location>
        <begin position="492"/>
        <end position="534"/>
    </location>
</feature>
<dbReference type="Gene3D" id="1.20.1600.10">
    <property type="entry name" value="Outer membrane efflux proteins (OEP)"/>
    <property type="match status" value="1"/>
</dbReference>
<comment type="caution">
    <text evidence="4">The sequence shown here is derived from an EMBL/GenBank/DDBJ whole genome shotgun (WGS) entry which is preliminary data.</text>
</comment>
<dbReference type="GO" id="GO:0005886">
    <property type="term" value="C:plasma membrane"/>
    <property type="evidence" value="ECO:0007669"/>
    <property type="project" value="UniProtKB-SubCell"/>
</dbReference>